<dbReference type="PANTHER" id="PTHR43701">
    <property type="entry name" value="MEMBRANE TRANSPORTER PROTEIN MJ0441-RELATED"/>
    <property type="match status" value="1"/>
</dbReference>
<keyword evidence="2 5" id="KW-0812">Transmembrane</keyword>
<keyword evidence="7" id="KW-1185">Reference proteome</keyword>
<comment type="subcellular location">
    <subcellularLocation>
        <location evidence="1">Membrane</location>
        <topology evidence="1">Multi-pass membrane protein</topology>
    </subcellularLocation>
</comment>
<keyword evidence="3 5" id="KW-1133">Transmembrane helix</keyword>
<evidence type="ECO:0000256" key="5">
    <source>
        <dbReference type="SAM" id="Phobius"/>
    </source>
</evidence>
<evidence type="ECO:0000256" key="3">
    <source>
        <dbReference type="ARBA" id="ARBA00022989"/>
    </source>
</evidence>
<feature type="transmembrane region" description="Helical" evidence="5">
    <location>
        <begin position="129"/>
        <end position="148"/>
    </location>
</feature>
<evidence type="ECO:0000313" key="7">
    <source>
        <dbReference type="Proteomes" id="UP001157974"/>
    </source>
</evidence>
<dbReference type="InterPro" id="IPR051598">
    <property type="entry name" value="TSUP/Inactive_protease-like"/>
</dbReference>
<feature type="transmembrane region" description="Helical" evidence="5">
    <location>
        <begin position="272"/>
        <end position="289"/>
    </location>
</feature>
<protein>
    <recommendedName>
        <fullName evidence="8">Membrane transporter protein</fullName>
    </recommendedName>
</protein>
<evidence type="ECO:0008006" key="8">
    <source>
        <dbReference type="Google" id="ProtNLM"/>
    </source>
</evidence>
<organism evidence="6 7">
    <name type="scientific">Rhodosorus marinus</name>
    <dbReference type="NCBI Taxonomy" id="101924"/>
    <lineage>
        <taxon>Eukaryota</taxon>
        <taxon>Rhodophyta</taxon>
        <taxon>Stylonematophyceae</taxon>
        <taxon>Stylonematales</taxon>
        <taxon>Stylonemataceae</taxon>
        <taxon>Rhodosorus</taxon>
    </lineage>
</organism>
<feature type="transmembrane region" description="Helical" evidence="5">
    <location>
        <begin position="295"/>
        <end position="315"/>
    </location>
</feature>
<feature type="transmembrane region" description="Helical" evidence="5">
    <location>
        <begin position="67"/>
        <end position="92"/>
    </location>
</feature>
<dbReference type="Proteomes" id="UP001157974">
    <property type="component" value="Unassembled WGS sequence"/>
</dbReference>
<feature type="transmembrane region" description="Helical" evidence="5">
    <location>
        <begin position="104"/>
        <end position="123"/>
    </location>
</feature>
<sequence>MGVGFVLVSVPTGVDGGRRLVSGLTPRATVRASTSAQTLAPLEKRVTKIEEAAETVELSQRNLNVKAFSVGATAGLIGSMIGAGGGIVLTPLMTSVLKLSQHEAHGTALVAVALSSFLGSVAYARGGSVNHFAAAILCGAAVITARLGAMRSQKIDAKKLRACFGGFLLVLAVFIQAQSLFTLFAGATAAQLATITSSKIGILLGAGSGTGFISGLLGIGGGTLMVPVLTVFAGLTQKVAQGTALAAMVLPAIMGCLTYVSQGCVRGNVLPGLLTGVSIGAFLGGNFALKMPETLLRLFCGVIFVLTGCKLLGFIGGKKPAYSMTSQEQVRLELPAKYIWDDFVLDSYDHSECKHMGAGI</sequence>
<evidence type="ECO:0000256" key="2">
    <source>
        <dbReference type="ARBA" id="ARBA00022692"/>
    </source>
</evidence>
<evidence type="ECO:0000256" key="4">
    <source>
        <dbReference type="ARBA" id="ARBA00023136"/>
    </source>
</evidence>
<keyword evidence="4 5" id="KW-0472">Membrane</keyword>
<accession>A0AAV8UZU8</accession>
<feature type="transmembrane region" description="Helical" evidence="5">
    <location>
        <begin position="239"/>
        <end position="260"/>
    </location>
</feature>
<evidence type="ECO:0000256" key="1">
    <source>
        <dbReference type="ARBA" id="ARBA00004141"/>
    </source>
</evidence>
<dbReference type="AlphaFoldDB" id="A0AAV8UZU8"/>
<dbReference type="InterPro" id="IPR002781">
    <property type="entry name" value="TM_pro_TauE-like"/>
</dbReference>
<dbReference type="GO" id="GO:0016020">
    <property type="term" value="C:membrane"/>
    <property type="evidence" value="ECO:0007669"/>
    <property type="project" value="UniProtKB-SubCell"/>
</dbReference>
<dbReference type="EMBL" id="JAMWBK010000004">
    <property type="protein sequence ID" value="KAJ8906071.1"/>
    <property type="molecule type" value="Genomic_DNA"/>
</dbReference>
<reference evidence="6 7" key="1">
    <citation type="journal article" date="2023" name="Nat. Commun.">
        <title>Origin of minicircular mitochondrial genomes in red algae.</title>
        <authorList>
            <person name="Lee Y."/>
            <person name="Cho C.H."/>
            <person name="Lee Y.M."/>
            <person name="Park S.I."/>
            <person name="Yang J.H."/>
            <person name="West J.A."/>
            <person name="Bhattacharya D."/>
            <person name="Yoon H.S."/>
        </authorList>
    </citation>
    <scope>NUCLEOTIDE SEQUENCE [LARGE SCALE GENOMIC DNA]</scope>
    <source>
        <strain evidence="6 7">CCMP1338</strain>
        <tissue evidence="6">Whole cell</tissue>
    </source>
</reference>
<evidence type="ECO:0000313" key="6">
    <source>
        <dbReference type="EMBL" id="KAJ8906071.1"/>
    </source>
</evidence>
<proteinExistence type="predicted"/>
<dbReference type="Pfam" id="PF01925">
    <property type="entry name" value="TauE"/>
    <property type="match status" value="1"/>
</dbReference>
<name>A0AAV8UZU8_9RHOD</name>
<feature type="transmembrane region" description="Helical" evidence="5">
    <location>
        <begin position="160"/>
        <end position="177"/>
    </location>
</feature>
<comment type="caution">
    <text evidence="6">The sequence shown here is derived from an EMBL/GenBank/DDBJ whole genome shotgun (WGS) entry which is preliminary data.</text>
</comment>
<gene>
    <name evidence="6" type="ORF">NDN08_002570</name>
</gene>
<dbReference type="PANTHER" id="PTHR43701:SF2">
    <property type="entry name" value="MEMBRANE TRANSPORTER PROTEIN YJNA-RELATED"/>
    <property type="match status" value="1"/>
</dbReference>